<feature type="transmembrane region" description="Helical" evidence="1">
    <location>
        <begin position="102"/>
        <end position="122"/>
    </location>
</feature>
<dbReference type="Proteomes" id="UP001304461">
    <property type="component" value="Unassembled WGS sequence"/>
</dbReference>
<evidence type="ECO:0000313" key="2">
    <source>
        <dbReference type="EMBL" id="MEA5391193.1"/>
    </source>
</evidence>
<organism evidence="2 3">
    <name type="scientific">Cyanobium gracile UHCC 0139</name>
    <dbReference type="NCBI Taxonomy" id="3110308"/>
    <lineage>
        <taxon>Bacteria</taxon>
        <taxon>Bacillati</taxon>
        <taxon>Cyanobacteriota</taxon>
        <taxon>Cyanophyceae</taxon>
        <taxon>Synechococcales</taxon>
        <taxon>Prochlorococcaceae</taxon>
        <taxon>Cyanobium</taxon>
    </lineage>
</organism>
<feature type="transmembrane region" description="Helical" evidence="1">
    <location>
        <begin position="128"/>
        <end position="147"/>
    </location>
</feature>
<keyword evidence="1" id="KW-0812">Transmembrane</keyword>
<dbReference type="EMBL" id="JAYGHX010000004">
    <property type="protein sequence ID" value="MEA5391193.1"/>
    <property type="molecule type" value="Genomic_DNA"/>
</dbReference>
<keyword evidence="1" id="KW-0472">Membrane</keyword>
<protein>
    <submittedName>
        <fullName evidence="2">Uncharacterized protein</fullName>
    </submittedName>
</protein>
<comment type="caution">
    <text evidence="2">The sequence shown here is derived from an EMBL/GenBank/DDBJ whole genome shotgun (WGS) entry which is preliminary data.</text>
</comment>
<keyword evidence="3" id="KW-1185">Reference proteome</keyword>
<evidence type="ECO:0000313" key="3">
    <source>
        <dbReference type="Proteomes" id="UP001304461"/>
    </source>
</evidence>
<feature type="transmembrane region" description="Helical" evidence="1">
    <location>
        <begin position="74"/>
        <end position="95"/>
    </location>
</feature>
<name>A0ABU5RTY2_9CYAN</name>
<reference evidence="2 3" key="1">
    <citation type="submission" date="2023-12" db="EMBL/GenBank/DDBJ databases">
        <title>Baltic Sea Cyanobacteria.</title>
        <authorList>
            <person name="Delbaje E."/>
            <person name="Fewer D.P."/>
            <person name="Shishido T.K."/>
        </authorList>
    </citation>
    <scope>NUCLEOTIDE SEQUENCE [LARGE SCALE GENOMIC DNA]</scope>
    <source>
        <strain evidence="2 3">UHCC 0139</strain>
    </source>
</reference>
<feature type="transmembrane region" description="Helical" evidence="1">
    <location>
        <begin position="12"/>
        <end position="33"/>
    </location>
</feature>
<dbReference type="RefSeq" id="WP_323305239.1">
    <property type="nucleotide sequence ID" value="NZ_JAYGHX010000004.1"/>
</dbReference>
<proteinExistence type="predicted"/>
<sequence length="171" mass="18316">MATRDPIRDFFSFLLGGVLFSMGAFLFFNQVMVSSVPMGLGLRFGRRAAGAWGGGYGSAWGGGWGGGFGLSQGLGGGFGLLLIPLTIGVCLLFALRNQRWGWFLVLASVAALAVGVLQTLIMSFQPTSLWNLLTMFALIGSGGGLMFRSLMAYDDGKDRQERAEGDDREDR</sequence>
<gene>
    <name evidence="2" type="ORF">VB738_07950</name>
</gene>
<accession>A0ABU5RTY2</accession>
<keyword evidence="1" id="KW-1133">Transmembrane helix</keyword>
<evidence type="ECO:0000256" key="1">
    <source>
        <dbReference type="SAM" id="Phobius"/>
    </source>
</evidence>